<dbReference type="CTD" id="138127714"/>
<feature type="transmembrane region" description="Helical" evidence="8">
    <location>
        <begin position="718"/>
        <end position="738"/>
    </location>
</feature>
<dbReference type="GO" id="GO:0051033">
    <property type="term" value="F:RNA transmembrane transporter activity"/>
    <property type="evidence" value="ECO:0007669"/>
    <property type="project" value="TreeGrafter"/>
</dbReference>
<comment type="similarity">
    <text evidence="2">Belongs to the SID1 family.</text>
</comment>
<accession>A0A6P7GC08</accession>
<organism evidence="12">
    <name type="scientific">Diabrotica virgifera virgifera</name>
    <name type="common">western corn rootworm</name>
    <dbReference type="NCBI Taxonomy" id="50390"/>
    <lineage>
        <taxon>Eukaryota</taxon>
        <taxon>Metazoa</taxon>
        <taxon>Ecdysozoa</taxon>
        <taxon>Arthropoda</taxon>
        <taxon>Hexapoda</taxon>
        <taxon>Insecta</taxon>
        <taxon>Pterygota</taxon>
        <taxon>Neoptera</taxon>
        <taxon>Endopterygota</taxon>
        <taxon>Coleoptera</taxon>
        <taxon>Polyphaga</taxon>
        <taxon>Cucujiformia</taxon>
        <taxon>Chrysomeloidea</taxon>
        <taxon>Chrysomelidae</taxon>
        <taxon>Galerucinae</taxon>
        <taxon>Diabroticina</taxon>
        <taxon>Diabroticites</taxon>
        <taxon>Diabrotica</taxon>
    </lineage>
</organism>
<evidence type="ECO:0000256" key="7">
    <source>
        <dbReference type="ARBA" id="ARBA00023180"/>
    </source>
</evidence>
<dbReference type="InParanoid" id="A0A6P7GC08"/>
<feature type="transmembrane region" description="Helical" evidence="8">
    <location>
        <begin position="600"/>
        <end position="622"/>
    </location>
</feature>
<feature type="transmembrane region" description="Helical" evidence="8">
    <location>
        <begin position="543"/>
        <end position="562"/>
    </location>
</feature>
<dbReference type="PANTHER" id="PTHR12185">
    <property type="entry name" value="SID1 TRANSMEMBRANE FAMILY MEMEBER"/>
    <property type="match status" value="1"/>
</dbReference>
<evidence type="ECO:0000313" key="12">
    <source>
        <dbReference type="RefSeq" id="XP_028146906.1"/>
    </source>
</evidence>
<evidence type="ECO:0000256" key="6">
    <source>
        <dbReference type="ARBA" id="ARBA00023136"/>
    </source>
</evidence>
<evidence type="ECO:0000256" key="4">
    <source>
        <dbReference type="ARBA" id="ARBA00022729"/>
    </source>
</evidence>
<proteinExistence type="inferred from homology"/>
<feature type="transmembrane region" description="Helical" evidence="8">
    <location>
        <begin position="518"/>
        <end position="537"/>
    </location>
</feature>
<dbReference type="GO" id="GO:0005764">
    <property type="term" value="C:lysosome"/>
    <property type="evidence" value="ECO:0007669"/>
    <property type="project" value="TreeGrafter"/>
</dbReference>
<dbReference type="OrthoDB" id="416618at2759"/>
<feature type="transmembrane region" description="Helical" evidence="8">
    <location>
        <begin position="304"/>
        <end position="326"/>
    </location>
</feature>
<keyword evidence="6 8" id="KW-0472">Membrane</keyword>
<dbReference type="GO" id="GO:0005886">
    <property type="term" value="C:plasma membrane"/>
    <property type="evidence" value="ECO:0007669"/>
    <property type="project" value="TreeGrafter"/>
</dbReference>
<evidence type="ECO:0000256" key="8">
    <source>
        <dbReference type="SAM" id="Phobius"/>
    </source>
</evidence>
<dbReference type="GeneID" id="114340333"/>
<keyword evidence="4 9" id="KW-0732">Signal</keyword>
<dbReference type="Proteomes" id="UP001652700">
    <property type="component" value="Unplaced"/>
</dbReference>
<feature type="chain" id="PRO_5027969482" evidence="9">
    <location>
        <begin position="21"/>
        <end position="803"/>
    </location>
</feature>
<gene>
    <name evidence="12" type="primary">LOC114340333</name>
</gene>
<evidence type="ECO:0000313" key="10">
    <source>
        <dbReference type="EnsemblMetazoa" id="XP_028146906.1"/>
    </source>
</evidence>
<keyword evidence="7" id="KW-0325">Glycoprotein</keyword>
<evidence type="ECO:0000256" key="5">
    <source>
        <dbReference type="ARBA" id="ARBA00022989"/>
    </source>
</evidence>
<sequence length="803" mass="92607">MHRLLLFSVLILLTCWSVNAQNKYTPIYKNFTYGSNNTMNANQYLEYILEFSKDYDDPEIYLPPRIWIQSDADVTAPLMIVARQKKEMISWQLPLEIEGTNGETNENYTSRTMCHDIIKQYRFAGSKQKLKQENVIVSVTTSSVTNVSFTIRVDNQKDFTLELNKEIEFDITPSGPRYFFYNFTSNDTLLSKGDSNYETVILEVTSEDDICMTVSIQNISCPVFDTNQDVTFRGFYETVNRKGGMNIPKYKFPHGFYVVFVAKPDDYACDKGSGNLDAVTNPDRLKSIKLVIKPSITYSDYVKAVLFTLGSVGAFYIIFGLPYFIYSVKKSLPREMAYVDGNFPTTPSARIVRLKISKKTNGTEMTSVQRTVSAVSGPSVDMADFDTLAEVDTDRDLRLGRGEPYLVDLARKHPKELTRKSYLYLYNVVTVAIFYALPVIQLVITYQRVLNETGQQDLCYYNFLCAHPLGVLGDFNHVFSNIGYVLLGVLFLIITYLRELSHKDDDFDRQFGIPQHYGLFYAMGVALIMEGVLSASYHVCPNFLNFQFDSSFMYVMAVLVMVKLYQNRHPDINANAYTTFGVLAVAVVLAMIGLLEGNVYFWTIFVIMHILMCFYLSVKVYYMGCWSVRDISMQKFRQVWIYDFWSGPVNVIKPCHKARFVLLFLGNLCNWGLAIFAIYKLPKNFPVFLLAIFMANTLLYFVFYIVMKYINKEHVRILTWIFLFMSTLCAVSAMWFFLHKAISWKKTAAQSRQFNVECKLFHFYDSHDIWHFLSATGMFFTFMVLLTLDDDLSHTHHSQIPVF</sequence>
<dbReference type="PANTHER" id="PTHR12185:SF14">
    <property type="entry name" value="CHOLESTEROL UPTAKE PROTEIN 1"/>
    <property type="match status" value="1"/>
</dbReference>
<feature type="transmembrane region" description="Helical" evidence="8">
    <location>
        <begin position="422"/>
        <end position="444"/>
    </location>
</feature>
<dbReference type="AlphaFoldDB" id="A0A6P7GC08"/>
<comment type="subcellular location">
    <subcellularLocation>
        <location evidence="1">Membrane</location>
        <topology evidence="1">Multi-pass membrane protein</topology>
    </subcellularLocation>
</comment>
<dbReference type="Pfam" id="PF13965">
    <property type="entry name" value="SID-1_RNA_chan"/>
    <property type="match status" value="1"/>
</dbReference>
<keyword evidence="11" id="KW-1185">Reference proteome</keyword>
<feature type="signal peptide" evidence="9">
    <location>
        <begin position="1"/>
        <end position="20"/>
    </location>
</feature>
<evidence type="ECO:0000256" key="9">
    <source>
        <dbReference type="SAM" id="SignalP"/>
    </source>
</evidence>
<dbReference type="KEGG" id="dvv:114340333"/>
<protein>
    <submittedName>
        <fullName evidence="12">SID1 transmembrane family member 1-like isoform X1</fullName>
    </submittedName>
</protein>
<evidence type="ECO:0000256" key="2">
    <source>
        <dbReference type="ARBA" id="ARBA00006618"/>
    </source>
</evidence>
<keyword evidence="5 8" id="KW-1133">Transmembrane helix</keyword>
<reference evidence="12" key="1">
    <citation type="submission" date="2025-04" db="UniProtKB">
        <authorList>
            <consortium name="RefSeq"/>
        </authorList>
    </citation>
    <scope>IDENTIFICATION</scope>
    <source>
        <tissue evidence="12">Whole insect</tissue>
    </source>
</reference>
<evidence type="ECO:0000256" key="1">
    <source>
        <dbReference type="ARBA" id="ARBA00004141"/>
    </source>
</evidence>
<dbReference type="GO" id="GO:0003725">
    <property type="term" value="F:double-stranded RNA binding"/>
    <property type="evidence" value="ECO:0007669"/>
    <property type="project" value="TreeGrafter"/>
</dbReference>
<feature type="transmembrane region" description="Helical" evidence="8">
    <location>
        <begin position="660"/>
        <end position="679"/>
    </location>
</feature>
<dbReference type="InterPro" id="IPR025958">
    <property type="entry name" value="SID1_TM_fam"/>
</dbReference>
<reference evidence="10" key="2">
    <citation type="submission" date="2025-05" db="UniProtKB">
        <authorList>
            <consortium name="EnsemblMetazoa"/>
        </authorList>
    </citation>
    <scope>IDENTIFICATION</scope>
</reference>
<name>A0A6P7GC08_DIAVI</name>
<dbReference type="RefSeq" id="XP_028146906.1">
    <property type="nucleotide sequence ID" value="XM_028291105.1"/>
</dbReference>
<feature type="transmembrane region" description="Helical" evidence="8">
    <location>
        <begin position="574"/>
        <end position="594"/>
    </location>
</feature>
<feature type="transmembrane region" description="Helical" evidence="8">
    <location>
        <begin position="478"/>
        <end position="497"/>
    </location>
</feature>
<feature type="transmembrane region" description="Helical" evidence="8">
    <location>
        <begin position="685"/>
        <end position="706"/>
    </location>
</feature>
<feature type="transmembrane region" description="Helical" evidence="8">
    <location>
        <begin position="769"/>
        <end position="788"/>
    </location>
</feature>
<evidence type="ECO:0000256" key="3">
    <source>
        <dbReference type="ARBA" id="ARBA00022692"/>
    </source>
</evidence>
<evidence type="ECO:0000313" key="11">
    <source>
        <dbReference type="Proteomes" id="UP001652700"/>
    </source>
</evidence>
<dbReference type="EnsemblMetazoa" id="XM_028291105.2">
    <property type="protein sequence ID" value="XP_028146906.1"/>
    <property type="gene ID" value="LOC114340333"/>
</dbReference>
<keyword evidence="3 8" id="KW-0812">Transmembrane</keyword>